<dbReference type="Proteomes" id="UP000232101">
    <property type="component" value="Unassembled WGS sequence"/>
</dbReference>
<keyword evidence="1" id="KW-0472">Membrane</keyword>
<organism evidence="2 3">
    <name type="scientific">Lysinibacillus xylanilyticus</name>
    <dbReference type="NCBI Taxonomy" id="582475"/>
    <lineage>
        <taxon>Bacteria</taxon>
        <taxon>Bacillati</taxon>
        <taxon>Bacillota</taxon>
        <taxon>Bacilli</taxon>
        <taxon>Bacillales</taxon>
        <taxon>Bacillaceae</taxon>
        <taxon>Lysinibacillus</taxon>
    </lineage>
</organism>
<feature type="transmembrane region" description="Helical" evidence="1">
    <location>
        <begin position="122"/>
        <end position="140"/>
    </location>
</feature>
<keyword evidence="1" id="KW-1133">Transmembrane helix</keyword>
<dbReference type="NCBIfam" id="NF041644">
    <property type="entry name" value="CBO0543_fam"/>
    <property type="match status" value="1"/>
</dbReference>
<name>A0A2M9Q4G9_9BACI</name>
<comment type="caution">
    <text evidence="2">The sequence shown here is derived from an EMBL/GenBank/DDBJ whole genome shotgun (WGS) entry which is preliminary data.</text>
</comment>
<accession>A0A2M9Q4G9</accession>
<dbReference type="InterPro" id="IPR048147">
    <property type="entry name" value="CBO0543-like"/>
</dbReference>
<dbReference type="RefSeq" id="WP_100543611.1">
    <property type="nucleotide sequence ID" value="NZ_CP158849.1"/>
</dbReference>
<gene>
    <name evidence="2" type="ORF">CWD94_14435</name>
</gene>
<feature type="transmembrane region" description="Helical" evidence="1">
    <location>
        <begin position="28"/>
        <end position="51"/>
    </location>
</feature>
<sequence length="150" mass="17969">MISNIILAFVLPWFIGILHLLKKDKLLLILVAPFSSVISYFVNTIAYYFGFWEVTPFPKQKNLASLPFELGFYPILACYLVFFIRTSKNPYFVVVFMSLLTTLLELICYYLEWIIYGNGWNIYLTFFSYLFPFLIVYWYYKYLIKPYILL</sequence>
<protein>
    <submittedName>
        <fullName evidence="2">Uncharacterized protein</fullName>
    </submittedName>
</protein>
<dbReference type="AlphaFoldDB" id="A0A2M9Q4G9"/>
<dbReference type="EMBL" id="PHQY01000646">
    <property type="protein sequence ID" value="PJO42965.1"/>
    <property type="molecule type" value="Genomic_DNA"/>
</dbReference>
<proteinExistence type="predicted"/>
<feature type="transmembrane region" description="Helical" evidence="1">
    <location>
        <begin position="63"/>
        <end position="84"/>
    </location>
</feature>
<evidence type="ECO:0000256" key="1">
    <source>
        <dbReference type="SAM" id="Phobius"/>
    </source>
</evidence>
<evidence type="ECO:0000313" key="2">
    <source>
        <dbReference type="EMBL" id="PJO42965.1"/>
    </source>
</evidence>
<feature type="transmembrane region" description="Helical" evidence="1">
    <location>
        <begin position="91"/>
        <end position="116"/>
    </location>
</feature>
<evidence type="ECO:0000313" key="3">
    <source>
        <dbReference type="Proteomes" id="UP000232101"/>
    </source>
</evidence>
<feature type="transmembrane region" description="Helical" evidence="1">
    <location>
        <begin position="6"/>
        <end position="21"/>
    </location>
</feature>
<reference evidence="2 3" key="1">
    <citation type="submission" date="2017-11" db="EMBL/GenBank/DDBJ databases">
        <title>Bacterial isolate from king chilli rhizosphere.</title>
        <authorList>
            <person name="Takhelmayum P."/>
            <person name="Sarangthem I."/>
        </authorList>
    </citation>
    <scope>NUCLEOTIDE SEQUENCE [LARGE SCALE GENOMIC DNA]</scope>
    <source>
        <strain evidence="3">t26</strain>
    </source>
</reference>
<keyword evidence="1" id="KW-0812">Transmembrane</keyword>